<comment type="subunit">
    <text evidence="10">Interacts with FAM29A. Interacts with HSPA1A and HSPA1B. Interacts with gamma-tubulin in a HSPA1A/B-dependent manner.</text>
</comment>
<dbReference type="PROSITE" id="PS00678">
    <property type="entry name" value="WD_REPEATS_1"/>
    <property type="match status" value="1"/>
</dbReference>
<reference evidence="15" key="1">
    <citation type="thesis" date="2020" institute="ProQuest LLC" country="789 East Eisenhower Parkway, Ann Arbor, MI, USA">
        <title>Comparative Genomics and Chromosome Evolution.</title>
        <authorList>
            <person name="Mudd A.B."/>
        </authorList>
    </citation>
    <scope>NUCLEOTIDE SEQUENCE</scope>
    <source>
        <strain evidence="15">1538</strain>
        <tissue evidence="15">Blood</tissue>
    </source>
</reference>
<keyword evidence="6" id="KW-0677">Repeat</keyword>
<feature type="region of interest" description="Disordered" evidence="14">
    <location>
        <begin position="1"/>
        <end position="23"/>
    </location>
</feature>
<evidence type="ECO:0000313" key="16">
    <source>
        <dbReference type="Proteomes" id="UP001181693"/>
    </source>
</evidence>
<evidence type="ECO:0000256" key="11">
    <source>
        <dbReference type="ARBA" id="ARBA00068033"/>
    </source>
</evidence>
<evidence type="ECO:0000256" key="8">
    <source>
        <dbReference type="ARBA" id="ARBA00023212"/>
    </source>
</evidence>
<evidence type="ECO:0000256" key="7">
    <source>
        <dbReference type="ARBA" id="ARBA00022776"/>
    </source>
</evidence>
<feature type="repeat" description="WD" evidence="13">
    <location>
        <begin position="143"/>
        <end position="178"/>
    </location>
</feature>
<dbReference type="GO" id="GO:0007020">
    <property type="term" value="P:microtubule nucleation"/>
    <property type="evidence" value="ECO:0007669"/>
    <property type="project" value="TreeGrafter"/>
</dbReference>
<name>A0AAV3B687_PYXAD</name>
<dbReference type="PANTHER" id="PTHR44414">
    <property type="entry name" value="PROTEIN NEDD1"/>
    <property type="match status" value="1"/>
</dbReference>
<dbReference type="Pfam" id="PF00400">
    <property type="entry name" value="WD40"/>
    <property type="match status" value="4"/>
</dbReference>
<dbReference type="GO" id="GO:0036064">
    <property type="term" value="C:ciliary basal body"/>
    <property type="evidence" value="ECO:0007669"/>
    <property type="project" value="TreeGrafter"/>
</dbReference>
<evidence type="ECO:0000256" key="1">
    <source>
        <dbReference type="ARBA" id="ARBA00004300"/>
    </source>
</evidence>
<keyword evidence="16" id="KW-1185">Reference proteome</keyword>
<dbReference type="SMART" id="SM00320">
    <property type="entry name" value="WD40"/>
    <property type="match status" value="8"/>
</dbReference>
<dbReference type="GO" id="GO:0000922">
    <property type="term" value="C:spindle pole"/>
    <property type="evidence" value="ECO:0007669"/>
    <property type="project" value="TreeGrafter"/>
</dbReference>
<dbReference type="InterPro" id="IPR015943">
    <property type="entry name" value="WD40/YVTN_repeat-like_dom_sf"/>
</dbReference>
<dbReference type="GO" id="GO:0043015">
    <property type="term" value="F:gamma-tubulin binding"/>
    <property type="evidence" value="ECO:0007669"/>
    <property type="project" value="TreeGrafter"/>
</dbReference>
<keyword evidence="7" id="KW-0498">Mitosis</keyword>
<dbReference type="EMBL" id="DYDO01000002">
    <property type="protein sequence ID" value="DBA31012.1"/>
    <property type="molecule type" value="Genomic_DNA"/>
</dbReference>
<keyword evidence="9" id="KW-0131">Cell cycle</keyword>
<accession>A0AAV3B687</accession>
<dbReference type="Proteomes" id="UP001181693">
    <property type="component" value="Unassembled WGS sequence"/>
</dbReference>
<dbReference type="GO" id="GO:0005737">
    <property type="term" value="C:cytoplasm"/>
    <property type="evidence" value="ECO:0007669"/>
    <property type="project" value="TreeGrafter"/>
</dbReference>
<dbReference type="SUPFAM" id="SSF50978">
    <property type="entry name" value="WD40 repeat-like"/>
    <property type="match status" value="1"/>
</dbReference>
<dbReference type="InterPro" id="IPR052818">
    <property type="entry name" value="NEDD1_Spindle_Assembly"/>
</dbReference>
<evidence type="ECO:0000256" key="9">
    <source>
        <dbReference type="ARBA" id="ARBA00023306"/>
    </source>
</evidence>
<dbReference type="GO" id="GO:0051301">
    <property type="term" value="P:cell division"/>
    <property type="evidence" value="ECO:0007669"/>
    <property type="project" value="UniProtKB-KW"/>
</dbReference>
<dbReference type="GO" id="GO:0005814">
    <property type="term" value="C:centriole"/>
    <property type="evidence" value="ECO:0007669"/>
    <property type="project" value="TreeGrafter"/>
</dbReference>
<dbReference type="CDD" id="cd00200">
    <property type="entry name" value="WD40"/>
    <property type="match status" value="1"/>
</dbReference>
<protein>
    <recommendedName>
        <fullName evidence="11">Protein NEDD1</fullName>
    </recommendedName>
    <alternativeName>
        <fullName evidence="12">Neural precursor cell expressed developmentally down-regulated protein 1</fullName>
    </alternativeName>
</protein>
<dbReference type="FunFam" id="2.130.10.10:FF:000302">
    <property type="entry name" value="protein NEDD1 isoform X2"/>
    <property type="match status" value="1"/>
</dbReference>
<gene>
    <name evidence="15" type="ORF">GDO54_006927</name>
</gene>
<evidence type="ECO:0000256" key="5">
    <source>
        <dbReference type="ARBA" id="ARBA00022618"/>
    </source>
</evidence>
<proteinExistence type="predicted"/>
<dbReference type="InterPro" id="IPR019775">
    <property type="entry name" value="WD40_repeat_CS"/>
</dbReference>
<keyword evidence="4 13" id="KW-0853">WD repeat</keyword>
<dbReference type="AlphaFoldDB" id="A0AAV3B687"/>
<keyword evidence="5" id="KW-0132">Cell division</keyword>
<dbReference type="Gene3D" id="2.130.10.10">
    <property type="entry name" value="YVTN repeat-like/Quinoprotein amine dehydrogenase"/>
    <property type="match status" value="2"/>
</dbReference>
<keyword evidence="2" id="KW-0963">Cytoplasm</keyword>
<evidence type="ECO:0000313" key="15">
    <source>
        <dbReference type="EMBL" id="DBA31012.1"/>
    </source>
</evidence>
<evidence type="ECO:0000256" key="2">
    <source>
        <dbReference type="ARBA" id="ARBA00022490"/>
    </source>
</evidence>
<dbReference type="GO" id="GO:0000278">
    <property type="term" value="P:mitotic cell cycle"/>
    <property type="evidence" value="ECO:0007669"/>
    <property type="project" value="TreeGrafter"/>
</dbReference>
<keyword evidence="8" id="KW-0206">Cytoskeleton</keyword>
<evidence type="ECO:0000256" key="4">
    <source>
        <dbReference type="ARBA" id="ARBA00022574"/>
    </source>
</evidence>
<evidence type="ECO:0000256" key="14">
    <source>
        <dbReference type="SAM" id="MobiDB-lite"/>
    </source>
</evidence>
<comment type="caution">
    <text evidence="15">The sequence shown here is derived from an EMBL/GenBank/DDBJ whole genome shotgun (WGS) entry which is preliminary data.</text>
</comment>
<feature type="repeat" description="WD" evidence="13">
    <location>
        <begin position="109"/>
        <end position="142"/>
    </location>
</feature>
<dbReference type="PANTHER" id="PTHR44414:SF1">
    <property type="entry name" value="PROTEIN NEDD1"/>
    <property type="match status" value="1"/>
</dbReference>
<evidence type="ECO:0000256" key="3">
    <source>
        <dbReference type="ARBA" id="ARBA00022553"/>
    </source>
</evidence>
<evidence type="ECO:0000256" key="13">
    <source>
        <dbReference type="PROSITE-ProRule" id="PRU00221"/>
    </source>
</evidence>
<evidence type="ECO:0000256" key="10">
    <source>
        <dbReference type="ARBA" id="ARBA00062972"/>
    </source>
</evidence>
<organism evidence="15 16">
    <name type="scientific">Pyxicephalus adspersus</name>
    <name type="common">African bullfrog</name>
    <dbReference type="NCBI Taxonomy" id="30357"/>
    <lineage>
        <taxon>Eukaryota</taxon>
        <taxon>Metazoa</taxon>
        <taxon>Chordata</taxon>
        <taxon>Craniata</taxon>
        <taxon>Vertebrata</taxon>
        <taxon>Euteleostomi</taxon>
        <taxon>Amphibia</taxon>
        <taxon>Batrachia</taxon>
        <taxon>Anura</taxon>
        <taxon>Neobatrachia</taxon>
        <taxon>Ranoidea</taxon>
        <taxon>Pyxicephalidae</taxon>
        <taxon>Pyxicephalinae</taxon>
        <taxon>Pyxicephalus</taxon>
    </lineage>
</organism>
<dbReference type="FunFam" id="2.130.10.10:FF:000284">
    <property type="entry name" value="protein NEDD1 isoform X1"/>
    <property type="match status" value="1"/>
</dbReference>
<comment type="subcellular location">
    <subcellularLocation>
        <location evidence="1">Cytoplasm</location>
        <location evidence="1">Cytoskeleton</location>
        <location evidence="1">Microtubule organizing center</location>
        <location evidence="1">Centrosome</location>
    </subcellularLocation>
</comment>
<evidence type="ECO:0000256" key="6">
    <source>
        <dbReference type="ARBA" id="ARBA00022737"/>
    </source>
</evidence>
<sequence>MQSDVTAHPGPSVQLGGGGGRERLKGITMQDSIRFASAGDDIKIWDSSSLTVVEQFNPHSTSHPVSSLCWSRNNHFLVSASGSGDKIVFSSCKSKPVPLLELAEGKKQTCVNLNSSSQYVVSGGLDNTVNIWDLKSKRLHRSLKDHKDEVTCVTFNNNDSYVASGSMSGEIILHNVTTNFSSTPFGHGSSQPIRHLKYSYVKKFLLGAVSDSGSVTLWDAHSQNPYHMFESAHKAPASGICFSPVNDLLLVTIGLDKRIICYDVSSKILLQTVVVESPLTAVDFMPDGATLAVGSSRGKIYLYDLRMLNSPIKTVGAHKTSVQCIQFQHSSSHKSSKSSKSFVSSSVNKKASSLAGGTHIVKDLASTTAIPAQAQPATMVENRVQETDDKVGMPRSTSLDVIPSKETDFSKNSDLKSIDSFGRSSLGDIFSPVREDASHIKGMDELTSKGNDLDYMAQLNTIPPTRRHPVGATSQGMHSSPLHFIIGSPIKEEDEPQDVEFKARTPYSKKPDLKENIKQPAKSSFEQIHSSPVPVSQTLEAVERTGNHIPGQLKQDFTANLTKAASPKLSTSASSDIASSLSEKIADSLGSDKNGAPLTSVQINFIRNMIEETLEDFREACHRDIVNLQVEMIKQFHLQSTEIQMLLERYSINENLVTEIEKLREENKRLRSNF</sequence>
<evidence type="ECO:0000256" key="12">
    <source>
        <dbReference type="ARBA" id="ARBA00076994"/>
    </source>
</evidence>
<dbReference type="InterPro" id="IPR036322">
    <property type="entry name" value="WD40_repeat_dom_sf"/>
</dbReference>
<dbReference type="PROSITE" id="PS50082">
    <property type="entry name" value="WD_REPEATS_2"/>
    <property type="match status" value="2"/>
</dbReference>
<dbReference type="GO" id="GO:0005813">
    <property type="term" value="C:centrosome"/>
    <property type="evidence" value="ECO:0007669"/>
    <property type="project" value="UniProtKB-SubCell"/>
</dbReference>
<dbReference type="InterPro" id="IPR001680">
    <property type="entry name" value="WD40_rpt"/>
</dbReference>
<keyword evidence="3" id="KW-0597">Phosphoprotein</keyword>